<comment type="caution">
    <text evidence="2">The sequence shown here is derived from an EMBL/GenBank/DDBJ whole genome shotgun (WGS) entry which is preliminary data.</text>
</comment>
<reference evidence="2" key="1">
    <citation type="submission" date="2016-10" db="EMBL/GenBank/DDBJ databases">
        <title>Sequence of Gallionella enrichment culture.</title>
        <authorList>
            <person name="Poehlein A."/>
            <person name="Muehling M."/>
            <person name="Daniel R."/>
        </authorList>
    </citation>
    <scope>NUCLEOTIDE SEQUENCE</scope>
</reference>
<organism evidence="2">
    <name type="scientific">mine drainage metagenome</name>
    <dbReference type="NCBI Taxonomy" id="410659"/>
    <lineage>
        <taxon>unclassified sequences</taxon>
        <taxon>metagenomes</taxon>
        <taxon>ecological metagenomes</taxon>
    </lineage>
</organism>
<evidence type="ECO:0000313" key="2">
    <source>
        <dbReference type="EMBL" id="OIR10676.1"/>
    </source>
</evidence>
<accession>A0A1J5TA55</accession>
<proteinExistence type="predicted"/>
<protein>
    <submittedName>
        <fullName evidence="2">Uncharacterized protein</fullName>
    </submittedName>
</protein>
<dbReference type="AlphaFoldDB" id="A0A1J5TA55"/>
<keyword evidence="1" id="KW-0472">Membrane</keyword>
<name>A0A1J5TA55_9ZZZZ</name>
<gene>
    <name evidence="2" type="ORF">GALL_74460</name>
</gene>
<keyword evidence="1" id="KW-1133">Transmembrane helix</keyword>
<sequence length="36" mass="3997">MKKAYEEAAKFFRWVMVGVMAFLVALPALTSMSASN</sequence>
<dbReference type="EMBL" id="MLJW01000022">
    <property type="protein sequence ID" value="OIR10676.1"/>
    <property type="molecule type" value="Genomic_DNA"/>
</dbReference>
<feature type="transmembrane region" description="Helical" evidence="1">
    <location>
        <begin position="12"/>
        <end position="30"/>
    </location>
</feature>
<evidence type="ECO:0000256" key="1">
    <source>
        <dbReference type="SAM" id="Phobius"/>
    </source>
</evidence>
<keyword evidence="1" id="KW-0812">Transmembrane</keyword>